<feature type="region of interest" description="Disordered" evidence="6">
    <location>
        <begin position="228"/>
        <end position="265"/>
    </location>
</feature>
<dbReference type="FunFam" id="2.30.30.30:FF:000001">
    <property type="entry name" value="50S ribosomal protein L2"/>
    <property type="match status" value="1"/>
</dbReference>
<dbReference type="PANTHER" id="PTHR13691">
    <property type="entry name" value="RIBOSOMAL PROTEIN L2"/>
    <property type="match status" value="1"/>
</dbReference>
<dbReference type="GO" id="GO:0003735">
    <property type="term" value="F:structural constituent of ribosome"/>
    <property type="evidence" value="ECO:0007669"/>
    <property type="project" value="InterPro"/>
</dbReference>
<dbReference type="FunFam" id="4.10.950.10:FF:000001">
    <property type="entry name" value="50S ribosomal protein L2"/>
    <property type="match status" value="1"/>
</dbReference>
<dbReference type="InterPro" id="IPR014726">
    <property type="entry name" value="Ribosomal_uL2_dom3"/>
</dbReference>
<keyword evidence="5" id="KW-0694">RNA-binding</keyword>
<keyword evidence="3 5" id="KW-0687">Ribonucleoprotein</keyword>
<sequence length="283" mass="31322">MAIKTYKPITPGTRQKTTLPYRELLTKNEPYKPLVKGYKRAVGRNSFGRITMRHKGGGHKRLYRAVDFVFDKKNIPARITSIEYDPNRTAFIGLAVYADGEKRYIVLPQSVKVGDQFIVSENAPIAPGNRLALKNIPVGTFVFNVELKPSGGAKLIRSAGSFAVVQGQTDDYTLLKMSSGEVRNIPNLAYASVGQISNEEHRLVVIGKAGRTRHMGIRPTVRGTAMAAVDHPYGGGEGRQPRGTRRPKTKWGKITGGRKTRKKKKYSRHLIIARRKVGKAGTV</sequence>
<dbReference type="InterPro" id="IPR022666">
    <property type="entry name" value="Ribosomal_uL2_RNA-bd_dom"/>
</dbReference>
<protein>
    <recommendedName>
        <fullName evidence="4 5">Large ribosomal subunit protein uL2</fullName>
    </recommendedName>
</protein>
<feature type="domain" description="Large ribosomal subunit protein uL2 C-terminal" evidence="7">
    <location>
        <begin position="125"/>
        <end position="254"/>
    </location>
</feature>
<comment type="similarity">
    <text evidence="1 5">Belongs to the universal ribosomal protein uL2 family.</text>
</comment>
<feature type="compositionally biased region" description="Basic residues" evidence="6">
    <location>
        <begin position="242"/>
        <end position="265"/>
    </location>
</feature>
<dbReference type="AlphaFoldDB" id="A0A0H4T9Y2"/>
<dbReference type="InterPro" id="IPR002171">
    <property type="entry name" value="Ribosomal_uL2"/>
</dbReference>
<dbReference type="Gene3D" id="4.10.950.10">
    <property type="entry name" value="Ribosomal protein L2, domain 3"/>
    <property type="match status" value="1"/>
</dbReference>
<evidence type="ECO:0000256" key="2">
    <source>
        <dbReference type="ARBA" id="ARBA00022980"/>
    </source>
</evidence>
<name>A0A0H4T9Y2_9BACT</name>
<evidence type="ECO:0000259" key="7">
    <source>
        <dbReference type="SMART" id="SM01382"/>
    </source>
</evidence>
<dbReference type="EMBL" id="KT007047">
    <property type="protein sequence ID" value="AKQ04736.1"/>
    <property type="molecule type" value="Genomic_DNA"/>
</dbReference>
<evidence type="ECO:0000256" key="5">
    <source>
        <dbReference type="HAMAP-Rule" id="MF_01320"/>
    </source>
</evidence>
<dbReference type="InterPro" id="IPR012340">
    <property type="entry name" value="NA-bd_OB-fold"/>
</dbReference>
<evidence type="ECO:0000259" key="8">
    <source>
        <dbReference type="SMART" id="SM01383"/>
    </source>
</evidence>
<feature type="domain" description="Large ribosomal subunit protein uL2 RNA-binding" evidence="8">
    <location>
        <begin position="43"/>
        <end position="120"/>
    </location>
</feature>
<dbReference type="InterPro" id="IPR008991">
    <property type="entry name" value="Translation_prot_SH3-like_sf"/>
</dbReference>
<dbReference type="HAMAP" id="MF_01320_B">
    <property type="entry name" value="Ribosomal_uL2_B"/>
    <property type="match status" value="1"/>
</dbReference>
<dbReference type="GO" id="GO:0016740">
    <property type="term" value="F:transferase activity"/>
    <property type="evidence" value="ECO:0007669"/>
    <property type="project" value="InterPro"/>
</dbReference>
<evidence type="ECO:0000256" key="1">
    <source>
        <dbReference type="ARBA" id="ARBA00005636"/>
    </source>
</evidence>
<accession>A0A0H4T9Y2</accession>
<dbReference type="InterPro" id="IPR014722">
    <property type="entry name" value="Rib_uL2_dom2"/>
</dbReference>
<dbReference type="Gene3D" id="2.40.50.140">
    <property type="entry name" value="Nucleic acid-binding proteins"/>
    <property type="match status" value="1"/>
</dbReference>
<dbReference type="Pfam" id="PF00181">
    <property type="entry name" value="Ribosomal_L2_N"/>
    <property type="match status" value="1"/>
</dbReference>
<dbReference type="Pfam" id="PF03947">
    <property type="entry name" value="Ribosomal_L2_C"/>
    <property type="match status" value="1"/>
</dbReference>
<organism evidence="9">
    <name type="scientific">uncultured Parcubacteria bacterium Rifle_16ft_4_minimus_7278</name>
    <dbReference type="NCBI Taxonomy" id="1665143"/>
    <lineage>
        <taxon>Bacteria</taxon>
        <taxon>Candidatus Parcubacteria</taxon>
        <taxon>environmental samples</taxon>
    </lineage>
</organism>
<dbReference type="SUPFAM" id="SSF50104">
    <property type="entry name" value="Translation proteins SH3-like domain"/>
    <property type="match status" value="1"/>
</dbReference>
<evidence type="ECO:0000256" key="4">
    <source>
        <dbReference type="ARBA" id="ARBA00035242"/>
    </source>
</evidence>
<proteinExistence type="inferred from homology"/>
<keyword evidence="5" id="KW-0699">rRNA-binding</keyword>
<dbReference type="Gene3D" id="2.30.30.30">
    <property type="match status" value="1"/>
</dbReference>
<dbReference type="SMART" id="SM01382">
    <property type="entry name" value="Ribosomal_L2_C"/>
    <property type="match status" value="1"/>
</dbReference>
<dbReference type="PIRSF" id="PIRSF002158">
    <property type="entry name" value="Ribosomal_L2"/>
    <property type="match status" value="1"/>
</dbReference>
<evidence type="ECO:0000313" key="9">
    <source>
        <dbReference type="EMBL" id="AKQ04736.1"/>
    </source>
</evidence>
<evidence type="ECO:0000256" key="6">
    <source>
        <dbReference type="SAM" id="MobiDB-lite"/>
    </source>
</evidence>
<dbReference type="PANTHER" id="PTHR13691:SF5">
    <property type="entry name" value="LARGE RIBOSOMAL SUBUNIT PROTEIN UL2M"/>
    <property type="match status" value="1"/>
</dbReference>
<keyword evidence="2 5" id="KW-0689">Ribosomal protein</keyword>
<dbReference type="GO" id="GO:0015934">
    <property type="term" value="C:large ribosomal subunit"/>
    <property type="evidence" value="ECO:0007669"/>
    <property type="project" value="InterPro"/>
</dbReference>
<dbReference type="GO" id="GO:0019843">
    <property type="term" value="F:rRNA binding"/>
    <property type="evidence" value="ECO:0007669"/>
    <property type="project" value="UniProtKB-UniRule"/>
</dbReference>
<dbReference type="NCBIfam" id="TIGR01171">
    <property type="entry name" value="rplB_bact"/>
    <property type="match status" value="1"/>
</dbReference>
<reference evidence="9" key="1">
    <citation type="journal article" date="2015" name="ISME J.">
        <title>Aquifer environment selects for microbial species cohorts in sediment and groundwater.</title>
        <authorList>
            <person name="Hug L.A."/>
            <person name="Thomas B.C."/>
            <person name="Brown C.T."/>
            <person name="Frischkorn K.R."/>
            <person name="Williams K.H."/>
            <person name="Tringe S.G."/>
            <person name="Banfield J.F."/>
        </authorList>
    </citation>
    <scope>NUCLEOTIDE SEQUENCE</scope>
</reference>
<dbReference type="SMART" id="SM01383">
    <property type="entry name" value="Ribosomal_L2"/>
    <property type="match status" value="1"/>
</dbReference>
<evidence type="ECO:0000256" key="3">
    <source>
        <dbReference type="ARBA" id="ARBA00023274"/>
    </source>
</evidence>
<gene>
    <name evidence="5 9" type="primary">rplB</name>
</gene>
<dbReference type="SUPFAM" id="SSF50249">
    <property type="entry name" value="Nucleic acid-binding proteins"/>
    <property type="match status" value="1"/>
</dbReference>
<dbReference type="InterPro" id="IPR005880">
    <property type="entry name" value="Ribosomal_uL2_bac/org-type"/>
</dbReference>
<comment type="function">
    <text evidence="5">One of the primary rRNA binding proteins. Required for association of the 30S and 50S subunits to form the 70S ribosome, for tRNA binding and peptide bond formation. It has been suggested to have peptidyltransferase activity; this is somewhat controversial. Makes several contacts with the 16S rRNA in the 70S ribosome.</text>
</comment>
<dbReference type="GO" id="GO:0002181">
    <property type="term" value="P:cytoplasmic translation"/>
    <property type="evidence" value="ECO:0007669"/>
    <property type="project" value="TreeGrafter"/>
</dbReference>
<comment type="subunit">
    <text evidence="5">Part of the 50S ribosomal subunit. Forms a bridge to the 30S subunit in the 70S ribosome.</text>
</comment>
<dbReference type="InterPro" id="IPR022669">
    <property type="entry name" value="Ribosomal_uL2_C"/>
</dbReference>